<dbReference type="InterPro" id="IPR023614">
    <property type="entry name" value="Porin_dom_sf"/>
</dbReference>
<dbReference type="AlphaFoldDB" id="A0A5R9QCF2"/>
<evidence type="ECO:0000256" key="11">
    <source>
        <dbReference type="SAM" id="SignalP"/>
    </source>
</evidence>
<keyword evidence="6 11" id="KW-0732">Signal</keyword>
<dbReference type="SUPFAM" id="SSF56935">
    <property type="entry name" value="Porins"/>
    <property type="match status" value="1"/>
</dbReference>
<evidence type="ECO:0000256" key="5">
    <source>
        <dbReference type="ARBA" id="ARBA00022692"/>
    </source>
</evidence>
<dbReference type="GO" id="GO:0034220">
    <property type="term" value="P:monoatomic ion transmembrane transport"/>
    <property type="evidence" value="ECO:0007669"/>
    <property type="project" value="InterPro"/>
</dbReference>
<comment type="subunit">
    <text evidence="2">Homotrimer.</text>
</comment>
<name>A0A5R9QCF2_9GAMM</name>
<dbReference type="GO" id="GO:0046930">
    <property type="term" value="C:pore complex"/>
    <property type="evidence" value="ECO:0007669"/>
    <property type="project" value="UniProtKB-KW"/>
</dbReference>
<evidence type="ECO:0000256" key="7">
    <source>
        <dbReference type="ARBA" id="ARBA00023065"/>
    </source>
</evidence>
<evidence type="ECO:0000256" key="8">
    <source>
        <dbReference type="ARBA" id="ARBA00023114"/>
    </source>
</evidence>
<keyword evidence="3" id="KW-0813">Transport</keyword>
<accession>A0A5R9QCF2</accession>
<keyword evidence="7" id="KW-0406">Ion transport</keyword>
<feature type="signal peptide" evidence="11">
    <location>
        <begin position="1"/>
        <end position="22"/>
    </location>
</feature>
<evidence type="ECO:0000256" key="6">
    <source>
        <dbReference type="ARBA" id="ARBA00022729"/>
    </source>
</evidence>
<keyword evidence="4" id="KW-1134">Transmembrane beta strand</keyword>
<dbReference type="PRINTS" id="PR00182">
    <property type="entry name" value="ECOLNEIPORIN"/>
</dbReference>
<dbReference type="InterPro" id="IPR033900">
    <property type="entry name" value="Gram_neg_porin_domain"/>
</dbReference>
<comment type="subcellular location">
    <subcellularLocation>
        <location evidence="1">Cell outer membrane</location>
        <topology evidence="1">Multi-pass membrane protein</topology>
    </subcellularLocation>
</comment>
<keyword evidence="8" id="KW-0626">Porin</keyword>
<keyword evidence="5" id="KW-0812">Transmembrane</keyword>
<dbReference type="RefSeq" id="WP_138409952.1">
    <property type="nucleotide sequence ID" value="NZ_QLAE01000039.1"/>
</dbReference>
<dbReference type="PANTHER" id="PTHR34501">
    <property type="entry name" value="PROTEIN YDDL-RELATED"/>
    <property type="match status" value="1"/>
</dbReference>
<evidence type="ECO:0000259" key="12">
    <source>
        <dbReference type="Pfam" id="PF13609"/>
    </source>
</evidence>
<protein>
    <submittedName>
        <fullName evidence="13">Porin</fullName>
    </submittedName>
</protein>
<evidence type="ECO:0000256" key="4">
    <source>
        <dbReference type="ARBA" id="ARBA00022452"/>
    </source>
</evidence>
<dbReference type="PANTHER" id="PTHR34501:SF9">
    <property type="entry name" value="MAJOR OUTER MEMBRANE PROTEIN P.IA"/>
    <property type="match status" value="1"/>
</dbReference>
<dbReference type="InterPro" id="IPR050298">
    <property type="entry name" value="Gram-neg_bact_OMP"/>
</dbReference>
<comment type="caution">
    <text evidence="13">The sequence shown here is derived from an EMBL/GenBank/DDBJ whole genome shotgun (WGS) entry which is preliminary data.</text>
</comment>
<dbReference type="Pfam" id="PF13609">
    <property type="entry name" value="Porin_4"/>
    <property type="match status" value="1"/>
</dbReference>
<dbReference type="EMBL" id="QLAG01000017">
    <property type="protein sequence ID" value="TLX62804.1"/>
    <property type="molecule type" value="Genomic_DNA"/>
</dbReference>
<evidence type="ECO:0000256" key="10">
    <source>
        <dbReference type="ARBA" id="ARBA00023237"/>
    </source>
</evidence>
<dbReference type="InterPro" id="IPR001702">
    <property type="entry name" value="Porin_Gram-ve"/>
</dbReference>
<keyword evidence="9" id="KW-0472">Membrane</keyword>
<gene>
    <name evidence="13" type="ORF">DN820_14410</name>
</gene>
<dbReference type="Proteomes" id="UP000306753">
    <property type="component" value="Unassembled WGS sequence"/>
</dbReference>
<feature type="chain" id="PRO_5024391490" evidence="11">
    <location>
        <begin position="23"/>
        <end position="366"/>
    </location>
</feature>
<feature type="domain" description="Porin" evidence="12">
    <location>
        <begin position="14"/>
        <end position="323"/>
    </location>
</feature>
<reference evidence="13 14" key="1">
    <citation type="journal article" date="2017" name="Eur. J. Clin. Microbiol. Infect. Dis.">
        <title>Uncommonly isolated clinical Pseudomonas: identification and phylogenetic assignation.</title>
        <authorList>
            <person name="Mulet M."/>
            <person name="Gomila M."/>
            <person name="Ramirez A."/>
            <person name="Cardew S."/>
            <person name="Moore E.R."/>
            <person name="Lalucat J."/>
            <person name="Garcia-Valdes E."/>
        </authorList>
    </citation>
    <scope>NUCLEOTIDE SEQUENCE [LARGE SCALE GENOMIC DNA]</scope>
    <source>
        <strain evidence="13 14">SD129</strain>
    </source>
</reference>
<dbReference type="OrthoDB" id="8957883at2"/>
<keyword evidence="14" id="KW-1185">Reference proteome</keyword>
<dbReference type="GO" id="GO:0015288">
    <property type="term" value="F:porin activity"/>
    <property type="evidence" value="ECO:0007669"/>
    <property type="project" value="UniProtKB-KW"/>
</dbReference>
<dbReference type="Gene3D" id="2.40.160.10">
    <property type="entry name" value="Porin"/>
    <property type="match status" value="1"/>
</dbReference>
<evidence type="ECO:0000256" key="2">
    <source>
        <dbReference type="ARBA" id="ARBA00011233"/>
    </source>
</evidence>
<evidence type="ECO:0000256" key="1">
    <source>
        <dbReference type="ARBA" id="ARBA00004571"/>
    </source>
</evidence>
<evidence type="ECO:0000256" key="9">
    <source>
        <dbReference type="ARBA" id="ARBA00023136"/>
    </source>
</evidence>
<sequence length="366" mass="39508">MKKKLIAIAVGSALSIPAVALADVSIYGRAHVSVDYLDDGADYSETNLSSNSSRLGFKGNHDINPDLKAFFQIEQQINFTTGASSGGTDFATRDTFVGLGGNFGAVQIGRFDSPFKVARGPFNLFGDQVGDMNNLARVTNGRLDERYDNTIQYTTPTFNGFNARVAYSMYKGQSLNITDTTSNNEDSDAFSASLNYIGGPLEATLAYEQVEEDTLRGEADSIRAAAAYKLTDAFKLVGFYQTTDYTGYSDTTSAARDSGTFNVYGLGGELAIAKNTALKATWMTHDSDAKSADADMWVIGVEHKLDKAVRVYANYAVVDNDDNVAYSPWMQSRTATPSNQSIDANGVNHALGEKAAGFTVGLRYDF</sequence>
<organism evidence="13 14">
    <name type="scientific">Stutzerimonas nosocomialis</name>
    <dbReference type="NCBI Taxonomy" id="1056496"/>
    <lineage>
        <taxon>Bacteria</taxon>
        <taxon>Pseudomonadati</taxon>
        <taxon>Pseudomonadota</taxon>
        <taxon>Gammaproteobacteria</taxon>
        <taxon>Pseudomonadales</taxon>
        <taxon>Pseudomonadaceae</taxon>
        <taxon>Stutzerimonas</taxon>
    </lineage>
</organism>
<proteinExistence type="predicted"/>
<dbReference type="GO" id="GO:0009279">
    <property type="term" value="C:cell outer membrane"/>
    <property type="evidence" value="ECO:0007669"/>
    <property type="project" value="UniProtKB-SubCell"/>
</dbReference>
<evidence type="ECO:0000256" key="3">
    <source>
        <dbReference type="ARBA" id="ARBA00022448"/>
    </source>
</evidence>
<dbReference type="PRINTS" id="PR00184">
    <property type="entry name" value="NEISSPPORIN"/>
</dbReference>
<evidence type="ECO:0000313" key="13">
    <source>
        <dbReference type="EMBL" id="TLX62804.1"/>
    </source>
</evidence>
<keyword evidence="10" id="KW-0998">Cell outer membrane</keyword>
<dbReference type="CDD" id="cd00342">
    <property type="entry name" value="gram_neg_porins"/>
    <property type="match status" value="1"/>
</dbReference>
<dbReference type="InterPro" id="IPR002299">
    <property type="entry name" value="Porin_Neis"/>
</dbReference>
<evidence type="ECO:0000313" key="14">
    <source>
        <dbReference type="Proteomes" id="UP000306753"/>
    </source>
</evidence>